<name>A0A2N5UH72_9BASI</name>
<sequence length="222" mass="24747">MTNWDIRELAQEKPPVSSDDEMDLGSVPPPRDRGQTFSQSKINAADRESLMRDLDRLNTVFNDVRETRTPLTRVQKAEAFPDPPENENPRKIECSKPTEAAPRNATEINGANRKGHARRPSFMDYRPIQVAPMANSTKDLYEPNRDGNQAQKITHLVPSTTPEKAEKYTFPSKPLKSTARPTAGTIAGALPTHVRPAISTSSMARENRNGGTVNRRPHVVEL</sequence>
<feature type="compositionally biased region" description="Basic and acidic residues" evidence="1">
    <location>
        <begin position="1"/>
        <end position="11"/>
    </location>
</feature>
<accession>A0A2N5UH72</accession>
<gene>
    <name evidence="2" type="ORF">PCANC_19008</name>
</gene>
<protein>
    <submittedName>
        <fullName evidence="2">Uncharacterized protein</fullName>
    </submittedName>
</protein>
<keyword evidence="3" id="KW-1185">Reference proteome</keyword>
<dbReference type="OrthoDB" id="2496168at2759"/>
<evidence type="ECO:0000313" key="2">
    <source>
        <dbReference type="EMBL" id="PLW37095.1"/>
    </source>
</evidence>
<feature type="region of interest" description="Disordered" evidence="1">
    <location>
        <begin position="154"/>
        <end position="222"/>
    </location>
</feature>
<feature type="compositionally biased region" description="Basic and acidic residues" evidence="1">
    <location>
        <begin position="87"/>
        <end position="96"/>
    </location>
</feature>
<feature type="region of interest" description="Disordered" evidence="1">
    <location>
        <begin position="72"/>
        <end position="125"/>
    </location>
</feature>
<evidence type="ECO:0000313" key="3">
    <source>
        <dbReference type="Proteomes" id="UP000235388"/>
    </source>
</evidence>
<reference evidence="2 3" key="1">
    <citation type="submission" date="2017-11" db="EMBL/GenBank/DDBJ databases">
        <title>De novo assembly and phasing of dikaryotic genomes from two isolates of Puccinia coronata f. sp. avenae, the causal agent of oat crown rust.</title>
        <authorList>
            <person name="Miller M.E."/>
            <person name="Zhang Y."/>
            <person name="Omidvar V."/>
            <person name="Sperschneider J."/>
            <person name="Schwessinger B."/>
            <person name="Raley C."/>
            <person name="Palmer J.M."/>
            <person name="Garnica D."/>
            <person name="Upadhyaya N."/>
            <person name="Rathjen J."/>
            <person name="Taylor J.M."/>
            <person name="Park R.F."/>
            <person name="Dodds P.N."/>
            <person name="Hirsch C.D."/>
            <person name="Kianian S.F."/>
            <person name="Figueroa M."/>
        </authorList>
    </citation>
    <scope>NUCLEOTIDE SEQUENCE [LARGE SCALE GENOMIC DNA]</scope>
    <source>
        <strain evidence="2">12NC29</strain>
    </source>
</reference>
<dbReference type="AlphaFoldDB" id="A0A2N5UH72"/>
<organism evidence="2 3">
    <name type="scientific">Puccinia coronata f. sp. avenae</name>
    <dbReference type="NCBI Taxonomy" id="200324"/>
    <lineage>
        <taxon>Eukaryota</taxon>
        <taxon>Fungi</taxon>
        <taxon>Dikarya</taxon>
        <taxon>Basidiomycota</taxon>
        <taxon>Pucciniomycotina</taxon>
        <taxon>Pucciniomycetes</taxon>
        <taxon>Pucciniales</taxon>
        <taxon>Pucciniaceae</taxon>
        <taxon>Puccinia</taxon>
    </lineage>
</organism>
<dbReference type="Proteomes" id="UP000235388">
    <property type="component" value="Unassembled WGS sequence"/>
</dbReference>
<dbReference type="EMBL" id="PGCJ01000228">
    <property type="protein sequence ID" value="PLW37095.1"/>
    <property type="molecule type" value="Genomic_DNA"/>
</dbReference>
<feature type="region of interest" description="Disordered" evidence="1">
    <location>
        <begin position="1"/>
        <end position="45"/>
    </location>
</feature>
<proteinExistence type="predicted"/>
<feature type="compositionally biased region" description="Polar residues" evidence="1">
    <location>
        <begin position="198"/>
        <end position="212"/>
    </location>
</feature>
<evidence type="ECO:0000256" key="1">
    <source>
        <dbReference type="SAM" id="MobiDB-lite"/>
    </source>
</evidence>
<comment type="caution">
    <text evidence="2">The sequence shown here is derived from an EMBL/GenBank/DDBJ whole genome shotgun (WGS) entry which is preliminary data.</text>
</comment>